<evidence type="ECO:0000313" key="2">
    <source>
        <dbReference type="Proteomes" id="UP000027590"/>
    </source>
</evidence>
<dbReference type="Proteomes" id="UP000027590">
    <property type="component" value="Unassembled WGS sequence"/>
</dbReference>
<organism evidence="1 2">
    <name type="scientific">Parasaccharibacter apium</name>
    <dbReference type="NCBI Taxonomy" id="1510841"/>
    <lineage>
        <taxon>Bacteria</taxon>
        <taxon>Pseudomonadati</taxon>
        <taxon>Pseudomonadota</taxon>
        <taxon>Alphaproteobacteria</taxon>
        <taxon>Acetobacterales</taxon>
        <taxon>Acetobacteraceae</taxon>
        <taxon>Parasaccharibacter</taxon>
    </lineage>
</organism>
<evidence type="ECO:0000313" key="1">
    <source>
        <dbReference type="EMBL" id="CDG32829.1"/>
    </source>
</evidence>
<accession>A0A7U7G472</accession>
<name>A0A7U7G472_9PROT</name>
<reference evidence="1 2" key="1">
    <citation type="journal article" date="2014" name="Genome Biol. Evol.">
        <title>Acetic acid bacteria genomes reveal functional traits for adaptation to life in insect guts.</title>
        <authorList>
            <person name="Chouaia B."/>
            <person name="Gaiarsa S."/>
            <person name="Crotti E."/>
            <person name="Comandatore F."/>
            <person name="Degli Esposti M."/>
            <person name="Ricci I."/>
            <person name="Alma A."/>
            <person name="Favia G."/>
            <person name="Bandi C."/>
            <person name="Daffonchio D."/>
        </authorList>
    </citation>
    <scope>NUCLEOTIDE SEQUENCE [LARGE SCALE GENOMIC DNA]</scope>
    <source>
        <strain evidence="2">AM169</strain>
    </source>
</reference>
<proteinExistence type="predicted"/>
<reference evidence="1 2" key="2">
    <citation type="journal article" date="2014" name="PLoS ONE">
        <title>Evolution of mitochondria reconstructed from the energy metabolism of living bacteria.</title>
        <authorList>
            <person name="Degli Esposti M."/>
            <person name="Chouaia B."/>
            <person name="Comandatore F."/>
            <person name="Crotti E."/>
            <person name="Sassera D."/>
            <person name="Lievens P.M."/>
            <person name="Daffonchio D."/>
            <person name="Bandi C."/>
        </authorList>
    </citation>
    <scope>NUCLEOTIDE SEQUENCE [LARGE SCALE GENOMIC DNA]</scope>
    <source>
        <strain evidence="2">AM169</strain>
    </source>
</reference>
<gene>
    <name evidence="1" type="ORF">SACS_0091</name>
</gene>
<protein>
    <submittedName>
        <fullName evidence="1">Uncharacterized protein</fullName>
    </submittedName>
</protein>
<sequence>MLKALVTRADLRSFLSDIVQKNPAGKAPAGFFLFGGGKKVTPFS</sequence>
<comment type="caution">
    <text evidence="1">The sequence shown here is derived from an EMBL/GenBank/DDBJ whole genome shotgun (WGS) entry which is preliminary data.</text>
</comment>
<dbReference type="AlphaFoldDB" id="A0A7U7G472"/>
<dbReference type="EMBL" id="CBLY010000002">
    <property type="protein sequence ID" value="CDG32829.1"/>
    <property type="molecule type" value="Genomic_DNA"/>
</dbReference>